<evidence type="ECO:0000313" key="1">
    <source>
        <dbReference type="EMBL" id="PRY52659.1"/>
    </source>
</evidence>
<sequence length="416" mass="47468">MNKHTSKITTKSIEQSGLPNDYKKALAEYIWNGFDAGATKIHLDFEANELGHLASFSISDNGTGIDIETIDDTFGNFLDSRKRDLDNQEGFQKGRKGKGRYAFSTFANSCSWLTTFKGPDGTLLRYTIAINKGDLQNFIISDRVIVKKIPTGTVVNFQNVFDLSASMLSNKEFEGYLSSEFGWFLFLNKERGCKIFINGVELAYENIIGDTEEVRYEIGDYHFKAIFIRWNQKIGDRYYFYFLGKNQKEAGKKHTSFNNKAIDFHHSLYVESPFFDNFHETMDDNPVLEFSGKNQTHPSFKALLKALNALVSDKEKQFIRGIQADKLIEDYHGRGIFPDSTVKTDELEKVVKEIYCAEPRVFQSSNNQQSKMIVGLLNLLLLDDNRERVLKVIESIVDLSHEERLRIGQVLGLSAP</sequence>
<dbReference type="AlphaFoldDB" id="A0A2T0U410"/>
<proteinExistence type="predicted"/>
<keyword evidence="2" id="KW-1185">Reference proteome</keyword>
<dbReference type="SUPFAM" id="SSF55874">
    <property type="entry name" value="ATPase domain of HSP90 chaperone/DNA topoisomerase II/histidine kinase"/>
    <property type="match status" value="1"/>
</dbReference>
<keyword evidence="1" id="KW-0808">Transferase</keyword>
<protein>
    <submittedName>
        <fullName evidence="1">Histidine kinase/DNA gyrase B/HSP90-like ATPase</fullName>
    </submittedName>
</protein>
<dbReference type="Gene3D" id="3.30.565.10">
    <property type="entry name" value="Histidine kinase-like ATPase, C-terminal domain"/>
    <property type="match status" value="1"/>
</dbReference>
<dbReference type="RefSeq" id="WP_106293080.1">
    <property type="nucleotide sequence ID" value="NZ_PVTH01000005.1"/>
</dbReference>
<organism evidence="1 2">
    <name type="scientific">Arcticibacter pallidicorallinus</name>
    <dbReference type="NCBI Taxonomy" id="1259464"/>
    <lineage>
        <taxon>Bacteria</taxon>
        <taxon>Pseudomonadati</taxon>
        <taxon>Bacteroidota</taxon>
        <taxon>Sphingobacteriia</taxon>
        <taxon>Sphingobacteriales</taxon>
        <taxon>Sphingobacteriaceae</taxon>
        <taxon>Arcticibacter</taxon>
    </lineage>
</organism>
<comment type="caution">
    <text evidence="1">The sequence shown here is derived from an EMBL/GenBank/DDBJ whole genome shotgun (WGS) entry which is preliminary data.</text>
</comment>
<dbReference type="EMBL" id="PVTH01000005">
    <property type="protein sequence ID" value="PRY52659.1"/>
    <property type="molecule type" value="Genomic_DNA"/>
</dbReference>
<dbReference type="OrthoDB" id="8765545at2"/>
<reference evidence="1 2" key="1">
    <citation type="submission" date="2018-03" db="EMBL/GenBank/DDBJ databases">
        <title>Genomic Encyclopedia of Type Strains, Phase III (KMG-III): the genomes of soil and plant-associated and newly described type strains.</title>
        <authorList>
            <person name="Whitman W."/>
        </authorList>
    </citation>
    <scope>NUCLEOTIDE SEQUENCE [LARGE SCALE GENOMIC DNA]</scope>
    <source>
        <strain evidence="1 2">CGMCC 1.9313</strain>
    </source>
</reference>
<dbReference type="Proteomes" id="UP000238034">
    <property type="component" value="Unassembled WGS sequence"/>
</dbReference>
<dbReference type="InterPro" id="IPR036890">
    <property type="entry name" value="HATPase_C_sf"/>
</dbReference>
<evidence type="ECO:0000313" key="2">
    <source>
        <dbReference type="Proteomes" id="UP000238034"/>
    </source>
</evidence>
<dbReference type="Pfam" id="PF13589">
    <property type="entry name" value="HATPase_c_3"/>
    <property type="match status" value="1"/>
</dbReference>
<keyword evidence="1" id="KW-0418">Kinase</keyword>
<accession>A0A2T0U410</accession>
<gene>
    <name evidence="1" type="ORF">B0I27_105125</name>
</gene>
<name>A0A2T0U410_9SPHI</name>
<dbReference type="GO" id="GO:0016301">
    <property type="term" value="F:kinase activity"/>
    <property type="evidence" value="ECO:0007669"/>
    <property type="project" value="UniProtKB-KW"/>
</dbReference>